<keyword evidence="6" id="KW-1185">Reference proteome</keyword>
<protein>
    <submittedName>
        <fullName evidence="5">Helix-turn-helix domain-containing protein</fullName>
    </submittedName>
</protein>
<gene>
    <name evidence="5" type="ORF">AAH991_38815</name>
</gene>
<dbReference type="RefSeq" id="WP_346230950.1">
    <property type="nucleotide sequence ID" value="NZ_JBDJAW010000075.1"/>
</dbReference>
<dbReference type="InterPro" id="IPR036388">
    <property type="entry name" value="WH-like_DNA-bd_sf"/>
</dbReference>
<dbReference type="PANTHER" id="PTHR33204:SF18">
    <property type="entry name" value="TRANSCRIPTIONAL REGULATORY PROTEIN"/>
    <property type="match status" value="1"/>
</dbReference>
<dbReference type="SUPFAM" id="SSF46785">
    <property type="entry name" value="Winged helix' DNA-binding domain"/>
    <property type="match status" value="1"/>
</dbReference>
<dbReference type="InterPro" id="IPR011991">
    <property type="entry name" value="ArsR-like_HTH"/>
</dbReference>
<dbReference type="Gene3D" id="1.10.10.10">
    <property type="entry name" value="Winged helix-like DNA-binding domain superfamily/Winged helix DNA-binding domain"/>
    <property type="match status" value="1"/>
</dbReference>
<feature type="domain" description="HTH hxlR-type" evidence="4">
    <location>
        <begin position="16"/>
        <end position="113"/>
    </location>
</feature>
<dbReference type="CDD" id="cd00090">
    <property type="entry name" value="HTH_ARSR"/>
    <property type="match status" value="1"/>
</dbReference>
<accession>A0ABV0B0U2</accession>
<dbReference type="PANTHER" id="PTHR33204">
    <property type="entry name" value="TRANSCRIPTIONAL REGULATOR, MARR FAMILY"/>
    <property type="match status" value="1"/>
</dbReference>
<dbReference type="PROSITE" id="PS51118">
    <property type="entry name" value="HTH_HXLR"/>
    <property type="match status" value="1"/>
</dbReference>
<dbReference type="EMBL" id="JBDJAW010000075">
    <property type="protein sequence ID" value="MEN3541119.1"/>
    <property type="molecule type" value="Genomic_DNA"/>
</dbReference>
<comment type="caution">
    <text evidence="5">The sequence shown here is derived from an EMBL/GenBank/DDBJ whole genome shotgun (WGS) entry which is preliminary data.</text>
</comment>
<dbReference type="InterPro" id="IPR036390">
    <property type="entry name" value="WH_DNA-bd_sf"/>
</dbReference>
<evidence type="ECO:0000313" key="6">
    <source>
        <dbReference type="Proteomes" id="UP001447516"/>
    </source>
</evidence>
<keyword evidence="2" id="KW-0238">DNA-binding</keyword>
<evidence type="ECO:0000256" key="3">
    <source>
        <dbReference type="ARBA" id="ARBA00023163"/>
    </source>
</evidence>
<name>A0ABV0B0U2_9ACTN</name>
<dbReference type="Pfam" id="PF01638">
    <property type="entry name" value="HxlR"/>
    <property type="match status" value="1"/>
</dbReference>
<sequence length="113" mass="12832">METMQAPRPPVTPEECVVTRTLTFVGSRWTPLVIWHLLDGTKRYGELRQALPGISPKTLADRLQALEERGLVTRTVHPEKPPRVEYALTPRGFALGKILDDVARWGEEWEDAD</sequence>
<keyword evidence="3" id="KW-0804">Transcription</keyword>
<evidence type="ECO:0000256" key="1">
    <source>
        <dbReference type="ARBA" id="ARBA00023015"/>
    </source>
</evidence>
<proteinExistence type="predicted"/>
<keyword evidence="1" id="KW-0805">Transcription regulation</keyword>
<organism evidence="5 6">
    <name type="scientific">Microbispora maris</name>
    <dbReference type="NCBI Taxonomy" id="3144104"/>
    <lineage>
        <taxon>Bacteria</taxon>
        <taxon>Bacillati</taxon>
        <taxon>Actinomycetota</taxon>
        <taxon>Actinomycetes</taxon>
        <taxon>Streptosporangiales</taxon>
        <taxon>Streptosporangiaceae</taxon>
        <taxon>Microbispora</taxon>
    </lineage>
</organism>
<evidence type="ECO:0000259" key="4">
    <source>
        <dbReference type="PROSITE" id="PS51118"/>
    </source>
</evidence>
<evidence type="ECO:0000256" key="2">
    <source>
        <dbReference type="ARBA" id="ARBA00023125"/>
    </source>
</evidence>
<evidence type="ECO:0000313" key="5">
    <source>
        <dbReference type="EMBL" id="MEN3541119.1"/>
    </source>
</evidence>
<reference evidence="5 6" key="1">
    <citation type="submission" date="2024-05" db="EMBL/GenBank/DDBJ databases">
        <title>Microbispora sp.ZYX-F-249.</title>
        <authorList>
            <person name="Xie H."/>
        </authorList>
    </citation>
    <scope>NUCLEOTIDE SEQUENCE [LARGE SCALE GENOMIC DNA]</scope>
    <source>
        <strain evidence="5 6">ZYX-F-249</strain>
    </source>
</reference>
<dbReference type="Proteomes" id="UP001447516">
    <property type="component" value="Unassembled WGS sequence"/>
</dbReference>
<dbReference type="InterPro" id="IPR002577">
    <property type="entry name" value="HTH_HxlR"/>
</dbReference>